<sequence>MSLNKFIKEMVRLEVYSLHLYFVLFYWAPLSLVKQSFLGIQINKQIDQFFC</sequence>
<evidence type="ECO:0000313" key="2">
    <source>
        <dbReference type="Proteomes" id="UP000076482"/>
    </source>
</evidence>
<comment type="caution">
    <text evidence="1">The sequence shown here is derived from an EMBL/GenBank/DDBJ whole genome shotgun (WGS) entry which is preliminary data.</text>
</comment>
<reference evidence="1 2" key="1">
    <citation type="submission" date="2015-09" db="EMBL/GenBank/DDBJ databases">
        <title>Bacillus cereus food isolates.</title>
        <authorList>
            <person name="Boekhorst J."/>
        </authorList>
    </citation>
    <scope>NUCLEOTIDE SEQUENCE [LARGE SCALE GENOMIC DNA]</scope>
    <source>
        <strain evidence="1 2">B4088</strain>
    </source>
</reference>
<gene>
    <name evidence="1" type="ORF">B4088_6074</name>
</gene>
<protein>
    <submittedName>
        <fullName evidence="1">Uncharacterized protein</fullName>
    </submittedName>
</protein>
<evidence type="ECO:0000313" key="1">
    <source>
        <dbReference type="EMBL" id="KZD51172.1"/>
    </source>
</evidence>
<dbReference type="PATRIC" id="fig|1396.535.peg.3631"/>
<dbReference type="AlphaFoldDB" id="A0A164KR92"/>
<proteinExistence type="predicted"/>
<accession>A0A164KR92</accession>
<dbReference type="EMBL" id="LJKE01000125">
    <property type="protein sequence ID" value="KZD51172.1"/>
    <property type="molecule type" value="Genomic_DNA"/>
</dbReference>
<organism evidence="1 2">
    <name type="scientific">Bacillus cereus</name>
    <dbReference type="NCBI Taxonomy" id="1396"/>
    <lineage>
        <taxon>Bacteria</taxon>
        <taxon>Bacillati</taxon>
        <taxon>Bacillota</taxon>
        <taxon>Bacilli</taxon>
        <taxon>Bacillales</taxon>
        <taxon>Bacillaceae</taxon>
        <taxon>Bacillus</taxon>
        <taxon>Bacillus cereus group</taxon>
    </lineage>
</organism>
<name>A0A164KR92_BACCE</name>
<dbReference type="Proteomes" id="UP000076482">
    <property type="component" value="Unassembled WGS sequence"/>
</dbReference>